<feature type="region of interest" description="Disordered" evidence="1">
    <location>
        <begin position="1"/>
        <end position="58"/>
    </location>
</feature>
<feature type="compositionally biased region" description="Basic and acidic residues" evidence="1">
    <location>
        <begin position="1"/>
        <end position="15"/>
    </location>
</feature>
<sequence>MNNNEFYDRRDDRALASEQTPPQPHPQEAVAALAVHRDPSVPDAAPSNDPKPQRGIAWVRPTDLPTVLGSKWAGRGIDLHSDLVRRSRRVPITAARTGRRISRSAIARPEPASSTVASREELGL</sequence>
<proteinExistence type="predicted"/>
<evidence type="ECO:0000313" key="2">
    <source>
        <dbReference type="EMBL" id="RNM11840.1"/>
    </source>
</evidence>
<protein>
    <submittedName>
        <fullName evidence="2">Uncharacterized protein</fullName>
    </submittedName>
</protein>
<dbReference type="Proteomes" id="UP000279994">
    <property type="component" value="Unassembled WGS sequence"/>
</dbReference>
<dbReference type="OrthoDB" id="3732531at2"/>
<organism evidence="2 3">
    <name type="scientific">Nocardioides pocheonensis</name>
    <dbReference type="NCBI Taxonomy" id="661485"/>
    <lineage>
        <taxon>Bacteria</taxon>
        <taxon>Bacillati</taxon>
        <taxon>Actinomycetota</taxon>
        <taxon>Actinomycetes</taxon>
        <taxon>Propionibacteriales</taxon>
        <taxon>Nocardioidaceae</taxon>
        <taxon>Nocardioides</taxon>
    </lineage>
</organism>
<dbReference type="RefSeq" id="WP_123225076.1">
    <property type="nucleotide sequence ID" value="NZ_RJSF01000047.1"/>
</dbReference>
<reference evidence="2 3" key="1">
    <citation type="submission" date="2018-11" db="EMBL/GenBank/DDBJ databases">
        <authorList>
            <person name="Li F."/>
        </authorList>
    </citation>
    <scope>NUCLEOTIDE SEQUENCE [LARGE SCALE GENOMIC DNA]</scope>
    <source>
        <strain evidence="2 3">Gsoil 818</strain>
    </source>
</reference>
<evidence type="ECO:0000313" key="3">
    <source>
        <dbReference type="Proteomes" id="UP000279994"/>
    </source>
</evidence>
<dbReference type="EMBL" id="RJSF01000047">
    <property type="protein sequence ID" value="RNM11840.1"/>
    <property type="molecule type" value="Genomic_DNA"/>
</dbReference>
<comment type="caution">
    <text evidence="2">The sequence shown here is derived from an EMBL/GenBank/DDBJ whole genome shotgun (WGS) entry which is preliminary data.</text>
</comment>
<feature type="region of interest" description="Disordered" evidence="1">
    <location>
        <begin position="95"/>
        <end position="124"/>
    </location>
</feature>
<evidence type="ECO:0000256" key="1">
    <source>
        <dbReference type="SAM" id="MobiDB-lite"/>
    </source>
</evidence>
<name>A0A3N0GIH6_9ACTN</name>
<gene>
    <name evidence="2" type="ORF">EFL26_22110</name>
</gene>
<keyword evidence="3" id="KW-1185">Reference proteome</keyword>
<dbReference type="AlphaFoldDB" id="A0A3N0GIH6"/>
<accession>A0A3N0GIH6</accession>